<evidence type="ECO:0000313" key="3">
    <source>
        <dbReference type="Proteomes" id="UP000243797"/>
    </source>
</evidence>
<name>A0A2K1R221_9PEZI</name>
<reference evidence="2 3" key="1">
    <citation type="submission" date="2017-06" db="EMBL/GenBank/DDBJ databases">
        <title>Draft genome sequence of a variant of Elsinoe murrayae.</title>
        <authorList>
            <person name="Cheng Q."/>
        </authorList>
    </citation>
    <scope>NUCLEOTIDE SEQUENCE [LARGE SCALE GENOMIC DNA]</scope>
    <source>
        <strain evidence="2 3">CQ-2017a</strain>
    </source>
</reference>
<proteinExistence type="predicted"/>
<dbReference type="EMBL" id="NKHZ01000011">
    <property type="protein sequence ID" value="PNS21233.1"/>
    <property type="molecule type" value="Genomic_DNA"/>
</dbReference>
<dbReference type="Proteomes" id="UP000243797">
    <property type="component" value="Unassembled WGS sequence"/>
</dbReference>
<gene>
    <name evidence="2" type="ORF">CAC42_1012</name>
</gene>
<organism evidence="2 3">
    <name type="scientific">Sphaceloma murrayae</name>
    <dbReference type="NCBI Taxonomy" id="2082308"/>
    <lineage>
        <taxon>Eukaryota</taxon>
        <taxon>Fungi</taxon>
        <taxon>Dikarya</taxon>
        <taxon>Ascomycota</taxon>
        <taxon>Pezizomycotina</taxon>
        <taxon>Dothideomycetes</taxon>
        <taxon>Dothideomycetidae</taxon>
        <taxon>Myriangiales</taxon>
        <taxon>Elsinoaceae</taxon>
        <taxon>Sphaceloma</taxon>
    </lineage>
</organism>
<sequence length="113" mass="13194">MAQNQNPEGHRKAEKTRKWRARKAERARSRQAETSARVWQKERLQEEKEMAPVNALIEAMMNDHPEIVGKIADFLEAFSFHHATADGFDTSCRFTCERCREVLEQKCVELMES</sequence>
<protein>
    <submittedName>
        <fullName evidence="2">Uncharacterized protein</fullName>
    </submittedName>
</protein>
<feature type="compositionally biased region" description="Basic and acidic residues" evidence="1">
    <location>
        <begin position="22"/>
        <end position="31"/>
    </location>
</feature>
<evidence type="ECO:0000313" key="2">
    <source>
        <dbReference type="EMBL" id="PNS21233.1"/>
    </source>
</evidence>
<feature type="region of interest" description="Disordered" evidence="1">
    <location>
        <begin position="1"/>
        <end position="43"/>
    </location>
</feature>
<dbReference type="InParanoid" id="A0A2K1R221"/>
<accession>A0A2K1R221</accession>
<evidence type="ECO:0000256" key="1">
    <source>
        <dbReference type="SAM" id="MobiDB-lite"/>
    </source>
</evidence>
<feature type="compositionally biased region" description="Basic residues" evidence="1">
    <location>
        <begin position="12"/>
        <end position="21"/>
    </location>
</feature>
<comment type="caution">
    <text evidence="2">The sequence shown here is derived from an EMBL/GenBank/DDBJ whole genome shotgun (WGS) entry which is preliminary data.</text>
</comment>
<keyword evidence="3" id="KW-1185">Reference proteome</keyword>
<dbReference type="AlphaFoldDB" id="A0A2K1R221"/>